<reference evidence="2 3" key="1">
    <citation type="submission" date="2020-08" db="EMBL/GenBank/DDBJ databases">
        <title>Acidobacteriota in marine sediments use diverse sulfur dissimilation pathways.</title>
        <authorList>
            <person name="Wasmund K."/>
        </authorList>
    </citation>
    <scope>NUCLEOTIDE SEQUENCE [LARGE SCALE GENOMIC DNA]</scope>
    <source>
        <strain evidence="2">MAG AM3-A</strain>
    </source>
</reference>
<gene>
    <name evidence="2" type="ORF">IFJ97_01610</name>
</gene>
<dbReference type="SUPFAM" id="SSF56112">
    <property type="entry name" value="Protein kinase-like (PK-like)"/>
    <property type="match status" value="1"/>
</dbReference>
<dbReference type="EMBL" id="JACXWA010000024">
    <property type="protein sequence ID" value="MBD3870039.1"/>
    <property type="molecule type" value="Genomic_DNA"/>
</dbReference>
<dbReference type="AlphaFoldDB" id="A0A8J6Y5P5"/>
<sequence length="354" mass="39539">MNSAIDRPTDVRPGENLDISRLGPYLQNALSLEGEVKVLQYPSGFSNLTYMLRIGDREVVLRRPPFGSKPKSGHDMKREHGVLAALHGSFPYCPKPLVYSDDETIIGSPFYVMEKIEGIIVRRDFPTGMSLSPEEIRALFDQVVDVHVELHSVDFQAVGLEDFGKPEGYVERQVAGWSDRYRRARTPDVPDCEGIMAWLEENRRPDLGPGCIVHNDFRLDNVILDPSDPQRIIGVLDWEMATIGDPLMDLGASLAYWVEQNDPAGFQAMRMMPTNADGAPTRAEVVARYAAKSGLDIGDFSFYYCYGLFRLAGIVQQIYYRSYHGQTEDPRFHHLNLWVGGLAAAAQAVAGGAR</sequence>
<feature type="domain" description="Aminoglycoside phosphotransferase" evidence="1">
    <location>
        <begin position="38"/>
        <end position="264"/>
    </location>
</feature>
<dbReference type="InterPro" id="IPR041726">
    <property type="entry name" value="ACAD10_11_N"/>
</dbReference>
<dbReference type="PANTHER" id="PTHR47829:SF1">
    <property type="entry name" value="HAD FAMILY PHOSPHATASE"/>
    <property type="match status" value="1"/>
</dbReference>
<proteinExistence type="predicted"/>
<dbReference type="PANTHER" id="PTHR47829">
    <property type="entry name" value="HYDROLASE, PUTATIVE (AFU_ORTHOLOGUE AFUA_1G12880)-RELATED"/>
    <property type="match status" value="1"/>
</dbReference>
<dbReference type="Proteomes" id="UP000598633">
    <property type="component" value="Unassembled WGS sequence"/>
</dbReference>
<evidence type="ECO:0000313" key="2">
    <source>
        <dbReference type="EMBL" id="MBD3870039.1"/>
    </source>
</evidence>
<dbReference type="Gene3D" id="3.30.200.20">
    <property type="entry name" value="Phosphorylase Kinase, domain 1"/>
    <property type="match status" value="1"/>
</dbReference>
<evidence type="ECO:0000259" key="1">
    <source>
        <dbReference type="Pfam" id="PF01636"/>
    </source>
</evidence>
<name>A0A8J6Y5P5_9BACT</name>
<organism evidence="2 3">
    <name type="scientific">Candidatus Sulfomarinibacter kjeldsenii</name>
    <dbReference type="NCBI Taxonomy" id="2885994"/>
    <lineage>
        <taxon>Bacteria</taxon>
        <taxon>Pseudomonadati</taxon>
        <taxon>Acidobacteriota</taxon>
        <taxon>Thermoanaerobaculia</taxon>
        <taxon>Thermoanaerobaculales</taxon>
        <taxon>Candidatus Sulfomarinibacteraceae</taxon>
        <taxon>Candidatus Sulfomarinibacter</taxon>
    </lineage>
</organism>
<dbReference type="CDD" id="cd05154">
    <property type="entry name" value="ACAD10_11_N-like"/>
    <property type="match status" value="1"/>
</dbReference>
<comment type="caution">
    <text evidence="2">The sequence shown here is derived from an EMBL/GenBank/DDBJ whole genome shotgun (WGS) entry which is preliminary data.</text>
</comment>
<dbReference type="InterPro" id="IPR052898">
    <property type="entry name" value="ACAD10-like"/>
</dbReference>
<evidence type="ECO:0000313" key="3">
    <source>
        <dbReference type="Proteomes" id="UP000598633"/>
    </source>
</evidence>
<dbReference type="Pfam" id="PF01636">
    <property type="entry name" value="APH"/>
    <property type="match status" value="1"/>
</dbReference>
<protein>
    <submittedName>
        <fullName evidence="2">Phosphotransferase family protein</fullName>
    </submittedName>
</protein>
<accession>A0A8J6Y5P5</accession>
<dbReference type="InterPro" id="IPR011009">
    <property type="entry name" value="Kinase-like_dom_sf"/>
</dbReference>
<dbReference type="Gene3D" id="3.90.1200.10">
    <property type="match status" value="1"/>
</dbReference>
<dbReference type="InterPro" id="IPR002575">
    <property type="entry name" value="Aminoglycoside_PTrfase"/>
</dbReference>